<dbReference type="GO" id="GO:0046872">
    <property type="term" value="F:metal ion binding"/>
    <property type="evidence" value="ECO:0007669"/>
    <property type="project" value="UniProtKB-KW"/>
</dbReference>
<dbReference type="PANTHER" id="PTHR46233">
    <property type="entry name" value="HYDROXYACYLGLUTATHIONE HYDROLASE GLOC"/>
    <property type="match status" value="1"/>
</dbReference>
<dbReference type="SMART" id="SM00849">
    <property type="entry name" value="Lactamase_B"/>
    <property type="match status" value="1"/>
</dbReference>
<dbReference type="RefSeq" id="WP_023509387.1">
    <property type="nucleotide sequence ID" value="NZ_AWTC01000004.1"/>
</dbReference>
<name>V6J732_9BACL</name>
<dbReference type="AlphaFoldDB" id="V6J732"/>
<reference evidence="6 7" key="1">
    <citation type="journal article" date="2013" name="Genome Announc.">
        <title>Genome Sequence of Sporolactobacillus laevolacticus DSM442, an Efficient Polymer-Grade D-Lactate Producer from Agricultural Waste Cottonseed as a Nitrogen Source.</title>
        <authorList>
            <person name="Wang H."/>
            <person name="Wang L."/>
            <person name="Ju J."/>
            <person name="Yu B."/>
            <person name="Ma Y."/>
        </authorList>
    </citation>
    <scope>NUCLEOTIDE SEQUENCE [LARGE SCALE GENOMIC DNA]</scope>
    <source>
        <strain evidence="6 7">DSM 442</strain>
    </source>
</reference>
<dbReference type="InterPro" id="IPR036866">
    <property type="entry name" value="RibonucZ/Hydroxyglut_hydro"/>
</dbReference>
<dbReference type="Proteomes" id="UP000018296">
    <property type="component" value="Unassembled WGS sequence"/>
</dbReference>
<gene>
    <name evidence="6" type="ORF">P343_05440</name>
</gene>
<evidence type="ECO:0000313" key="6">
    <source>
        <dbReference type="EMBL" id="EST12589.1"/>
    </source>
</evidence>
<keyword evidence="2" id="KW-0479">Metal-binding</keyword>
<comment type="caution">
    <text evidence="6">The sequence shown here is derived from an EMBL/GenBank/DDBJ whole genome shotgun (WGS) entry which is preliminary data.</text>
</comment>
<feature type="domain" description="Metallo-beta-lactamase" evidence="5">
    <location>
        <begin position="18"/>
        <end position="207"/>
    </location>
</feature>
<dbReference type="Pfam" id="PF00753">
    <property type="entry name" value="Lactamase_B"/>
    <property type="match status" value="1"/>
</dbReference>
<dbReference type="PATRIC" id="fig|1395513.3.peg.1110"/>
<comment type="cofactor">
    <cofactor evidence="1">
        <name>Zn(2+)</name>
        <dbReference type="ChEBI" id="CHEBI:29105"/>
    </cofactor>
</comment>
<protein>
    <submittedName>
        <fullName evidence="6">Metallo-beta-lactamase</fullName>
    </submittedName>
</protein>
<dbReference type="InterPro" id="IPR051453">
    <property type="entry name" value="MBL_Glyoxalase_II"/>
</dbReference>
<dbReference type="PANTHER" id="PTHR46233:SF3">
    <property type="entry name" value="HYDROXYACYLGLUTATHIONE HYDROLASE GLOC"/>
    <property type="match status" value="1"/>
</dbReference>
<evidence type="ECO:0000256" key="4">
    <source>
        <dbReference type="ARBA" id="ARBA00022833"/>
    </source>
</evidence>
<dbReference type="GO" id="GO:0016787">
    <property type="term" value="F:hydrolase activity"/>
    <property type="evidence" value="ECO:0007669"/>
    <property type="project" value="UniProtKB-KW"/>
</dbReference>
<keyword evidence="7" id="KW-1185">Reference proteome</keyword>
<proteinExistence type="predicted"/>
<dbReference type="SUPFAM" id="SSF56281">
    <property type="entry name" value="Metallo-hydrolase/oxidoreductase"/>
    <property type="match status" value="1"/>
</dbReference>
<sequence length="273" mass="31291">MLIHSNDQISVFRSCLQETVSVVIKTEEMVMVVDPNWLPQEVEEIRAYVYKILGQRTLYLLFTHSDYDHILGYKAFPDAKVIASSAFANSNQEKKSNILTAIESFDDEFYLSRNYELVFPQVDVSFENDGETVMLGGLTLTFYNAPGHNDDGMFTVIEPLGILLAGDYFCDVEIPYIDYSGGLYETTVLKLDELLNTFDIQLLIPGHGSLTKDKQEMKKRQLDSLNYIRAMRRFIKQNNQAAIDQLIAGYKFPTTMKKVHQENQLLLKKEIEV</sequence>
<dbReference type="STRING" id="1395513.P343_05440"/>
<evidence type="ECO:0000256" key="3">
    <source>
        <dbReference type="ARBA" id="ARBA00022801"/>
    </source>
</evidence>
<dbReference type="eggNOG" id="COG0491">
    <property type="taxonomic scope" value="Bacteria"/>
</dbReference>
<dbReference type="OrthoDB" id="1491389at2"/>
<keyword evidence="4" id="KW-0862">Zinc</keyword>
<accession>V6J732</accession>
<evidence type="ECO:0000256" key="1">
    <source>
        <dbReference type="ARBA" id="ARBA00001947"/>
    </source>
</evidence>
<evidence type="ECO:0000313" key="7">
    <source>
        <dbReference type="Proteomes" id="UP000018296"/>
    </source>
</evidence>
<dbReference type="EMBL" id="AWTC01000004">
    <property type="protein sequence ID" value="EST12589.1"/>
    <property type="molecule type" value="Genomic_DNA"/>
</dbReference>
<dbReference type="Gene3D" id="3.60.15.10">
    <property type="entry name" value="Ribonuclease Z/Hydroxyacylglutathione hydrolase-like"/>
    <property type="match status" value="1"/>
</dbReference>
<organism evidence="6 7">
    <name type="scientific">Sporolactobacillus laevolacticus DSM 442</name>
    <dbReference type="NCBI Taxonomy" id="1395513"/>
    <lineage>
        <taxon>Bacteria</taxon>
        <taxon>Bacillati</taxon>
        <taxon>Bacillota</taxon>
        <taxon>Bacilli</taxon>
        <taxon>Bacillales</taxon>
        <taxon>Sporolactobacillaceae</taxon>
        <taxon>Sporolactobacillus</taxon>
    </lineage>
</organism>
<evidence type="ECO:0000256" key="2">
    <source>
        <dbReference type="ARBA" id="ARBA00022723"/>
    </source>
</evidence>
<keyword evidence="3" id="KW-0378">Hydrolase</keyword>
<evidence type="ECO:0000259" key="5">
    <source>
        <dbReference type="SMART" id="SM00849"/>
    </source>
</evidence>
<dbReference type="InterPro" id="IPR001279">
    <property type="entry name" value="Metallo-B-lactamas"/>
</dbReference>